<gene>
    <name evidence="2" type="ORF">PCOR1329_LOCUS42050</name>
</gene>
<sequence>MPLESVFGDGAAGAGEFVCSCKWCKRDQNTPQPLNHLKERNPFLCWRRQGGRECSICPNMIAADPDYKNMNRQVLLDSVTPGHESYSEENQKALDGKLAKYESDRNTNGGRVRATPSGRQTVQARSTAMTESRKFVGYLWPTAYWSENNGGAKPDRKQLGSTKHQGKKVTGVWMKEAGPDPTRAIEVWTVSQDAVDRNGELASTAYGDIADVDKAQEQALKRVRVSSTEKDGALKVTSGRGHAAAGDVDADDLFLDSVFSRKHGANGSGGSRSDEADCDGDAGTGGPPADEGETAPTSPRARPKAKAKAKPKPKALPELTPVKQWSKTVVQKAFNESEQASLKCKQFRQSFTDPRLVLTLTAKTVETLVAAVEKRLTSDLINMYSSNYSDTGAVLPGEPDAESQGMQVFTQLRENQRFLRVVTGLVTSLQATQGELVSAEMLMSEYTKVKEAKVDVTDYILEVVVTRAAKAAGQEKDWDRLVDILNPTSSNDHGLPIVALDDRAALQKRILLEYVLGFAKVEPDKTKPTECTKVADAMAGMGALLSKVPVATEVGENPFILDAAFKDDLEKFTLLLRAPALEDGELLTRAEVARDGLVANKQGAFYKAVTLYSTGMAARVEAEKVFERRHADKANSVILQELVAKVDALATAAANVASFTVVTKVNGQSTPSGVKLPHHSDIADAYKKFTGITSTCSSVFTKVSKGDLARVEQLLGRFVVSAREASKAVRDSRAAAAAKVATPIFNNAFGEEGDVTRVEEAIGGLTCVPAKDMAFLAGIGGTEAAKAYEEDVAKFDAAAADLKAGVPWLQNLSQNNVDILDGKGKKFLAALTLLAEWLAGATEFNAFQQAVVAKVVEGVRARLTSGLSTISGFVTAMSKSVEDVDVASITTSLVDAAVPKALVKAASDEDAQDSDQLGKVAAFAVQCASFAGMSADITVGDGAVAFPVCCASPQLYKACRAARTFHQGLLTAGFSQLAPLRNALAAIHAASEVLRADVVPQFGGLAAHVGKVQGHVETACRGALETWLAKQAESCREAVDRVSKALEDPDCQALVKRLGAAEIDVSEVKKALEHECVTNLHEAMKQVRVLEKEADFSYVAGWLNTYKMFDGILLQRTQEEVADAFKEESPQLKAAGSVLADFTLAQSTVRPLGPGEVRHDLVQRILGGLKKRKWHAISPSLQERLESASKKAKKGAAGEAASAAAPSVAAAPAAAAPPAAAKPKKGADKKHNP</sequence>
<feature type="compositionally biased region" description="Polar residues" evidence="1">
    <location>
        <begin position="117"/>
        <end position="127"/>
    </location>
</feature>
<feature type="compositionally biased region" description="Low complexity" evidence="1">
    <location>
        <begin position="1195"/>
        <end position="1221"/>
    </location>
</feature>
<accession>A0ABN9TU23</accession>
<protein>
    <submittedName>
        <fullName evidence="2">Uncharacterized protein</fullName>
    </submittedName>
</protein>
<keyword evidence="3" id="KW-1185">Reference proteome</keyword>
<reference evidence="2" key="1">
    <citation type="submission" date="2023-10" db="EMBL/GenBank/DDBJ databases">
        <authorList>
            <person name="Chen Y."/>
            <person name="Shah S."/>
            <person name="Dougan E. K."/>
            <person name="Thang M."/>
            <person name="Chan C."/>
        </authorList>
    </citation>
    <scope>NUCLEOTIDE SEQUENCE [LARGE SCALE GENOMIC DNA]</scope>
</reference>
<feature type="region of interest" description="Disordered" evidence="1">
    <location>
        <begin position="263"/>
        <end position="315"/>
    </location>
</feature>
<feature type="region of interest" description="Disordered" evidence="1">
    <location>
        <begin position="1185"/>
        <end position="1233"/>
    </location>
</feature>
<proteinExistence type="predicted"/>
<dbReference type="EMBL" id="CAUYUJ010015053">
    <property type="protein sequence ID" value="CAK0849337.1"/>
    <property type="molecule type" value="Genomic_DNA"/>
</dbReference>
<feature type="region of interest" description="Disordered" evidence="1">
    <location>
        <begin position="102"/>
        <end position="127"/>
    </location>
</feature>
<comment type="caution">
    <text evidence="2">The sequence shown here is derived from an EMBL/GenBank/DDBJ whole genome shotgun (WGS) entry which is preliminary data.</text>
</comment>
<organism evidence="2 3">
    <name type="scientific">Prorocentrum cordatum</name>
    <dbReference type="NCBI Taxonomy" id="2364126"/>
    <lineage>
        <taxon>Eukaryota</taxon>
        <taxon>Sar</taxon>
        <taxon>Alveolata</taxon>
        <taxon>Dinophyceae</taxon>
        <taxon>Prorocentrales</taxon>
        <taxon>Prorocentraceae</taxon>
        <taxon>Prorocentrum</taxon>
    </lineage>
</organism>
<feature type="compositionally biased region" description="Basic residues" evidence="1">
    <location>
        <begin position="301"/>
        <end position="313"/>
    </location>
</feature>
<evidence type="ECO:0000313" key="2">
    <source>
        <dbReference type="EMBL" id="CAK0849337.1"/>
    </source>
</evidence>
<dbReference type="Proteomes" id="UP001189429">
    <property type="component" value="Unassembled WGS sequence"/>
</dbReference>
<evidence type="ECO:0000256" key="1">
    <source>
        <dbReference type="SAM" id="MobiDB-lite"/>
    </source>
</evidence>
<name>A0ABN9TU23_9DINO</name>
<evidence type="ECO:0000313" key="3">
    <source>
        <dbReference type="Proteomes" id="UP001189429"/>
    </source>
</evidence>